<evidence type="ECO:0000313" key="4">
    <source>
        <dbReference type="EMBL" id="GIJ30783.1"/>
    </source>
</evidence>
<dbReference type="SMART" id="SM00098">
    <property type="entry name" value="alkPPc"/>
    <property type="match status" value="1"/>
</dbReference>
<sequence length="485" mass="52911">MTRWTFGRRDRWLPALAVPFAVILAAPMAAAQPRQDAGATANSPKNVIVMIADGMGYNHIDAASMYAFGKSRYQIEGSPGDVRRIPGPRNPNWVYERFPHQLAMSTHTAVGGYDSTAMWSDFDLRIGIEGDSTTVTGSAASGTALATGVKTIDPRVGLDVNGEPVKNLAERAKELGKATGVISNVAFNHATPAAFLAHNLDRNNRHAVAREMILDSGANVIMGAGHPYYNDDGQYGSPRYLWLPSDVWTAVQDGATPYTFVDERDDFVALAKGETPKHVLGIAKGFNATQFNRTPNPLDRSYRLGPPGLVDPNEKPFETPLNDNVPTLAEMTAAGLNVLSNASDEGFFVMIEGGALDWAGHWNLTGRNIEEMLFFNEAVKAAVDWIERESSWDETLLIVTGDHETGYLVGPKSGPDWKPLINNGPGEMPGHEWKHDYHTNSLVPLFAKGPAAERFRHAAQGRDAVWGPYVDNTDVANVVFDQWGR</sequence>
<dbReference type="CDD" id="cd16012">
    <property type="entry name" value="ALP"/>
    <property type="match status" value="1"/>
</dbReference>
<organism evidence="4 5">
    <name type="scientific">Micromonospora qiuiae</name>
    <dbReference type="NCBI Taxonomy" id="502268"/>
    <lineage>
        <taxon>Bacteria</taxon>
        <taxon>Bacillati</taxon>
        <taxon>Actinomycetota</taxon>
        <taxon>Actinomycetes</taxon>
        <taxon>Micromonosporales</taxon>
        <taxon>Micromonosporaceae</taxon>
        <taxon>Micromonospora</taxon>
    </lineage>
</organism>
<dbReference type="InterPro" id="IPR017850">
    <property type="entry name" value="Alkaline_phosphatase_core_sf"/>
</dbReference>
<accession>A0ABQ4JJK2</accession>
<dbReference type="Proteomes" id="UP000653076">
    <property type="component" value="Unassembled WGS sequence"/>
</dbReference>
<dbReference type="PANTHER" id="PTHR11596:SF5">
    <property type="entry name" value="ALKALINE PHOSPHATASE"/>
    <property type="match status" value="1"/>
</dbReference>
<dbReference type="PANTHER" id="PTHR11596">
    <property type="entry name" value="ALKALINE PHOSPHATASE"/>
    <property type="match status" value="1"/>
</dbReference>
<dbReference type="SUPFAM" id="SSF53649">
    <property type="entry name" value="Alkaline phosphatase-like"/>
    <property type="match status" value="1"/>
</dbReference>
<evidence type="ECO:0000313" key="5">
    <source>
        <dbReference type="Proteomes" id="UP000653076"/>
    </source>
</evidence>
<comment type="caution">
    <text evidence="4">The sequence shown here is derived from an EMBL/GenBank/DDBJ whole genome shotgun (WGS) entry which is preliminary data.</text>
</comment>
<dbReference type="Gene3D" id="3.40.720.10">
    <property type="entry name" value="Alkaline Phosphatase, subunit A"/>
    <property type="match status" value="1"/>
</dbReference>
<feature type="signal peptide" evidence="3">
    <location>
        <begin position="1"/>
        <end position="31"/>
    </location>
</feature>
<feature type="chain" id="PRO_5046457234" evidence="3">
    <location>
        <begin position="32"/>
        <end position="485"/>
    </location>
</feature>
<evidence type="ECO:0000256" key="2">
    <source>
        <dbReference type="RuleBase" id="RU003946"/>
    </source>
</evidence>
<dbReference type="Pfam" id="PF00245">
    <property type="entry name" value="Alk_phosphatase"/>
    <property type="match status" value="1"/>
</dbReference>
<gene>
    <name evidence="4" type="ORF">Vqi01_59450</name>
</gene>
<dbReference type="EMBL" id="BOPC01000147">
    <property type="protein sequence ID" value="GIJ30783.1"/>
    <property type="molecule type" value="Genomic_DNA"/>
</dbReference>
<dbReference type="InterPro" id="IPR001952">
    <property type="entry name" value="Alkaline_phosphatase"/>
</dbReference>
<evidence type="ECO:0000256" key="3">
    <source>
        <dbReference type="SAM" id="SignalP"/>
    </source>
</evidence>
<protein>
    <submittedName>
        <fullName evidence="4">Alkaline phosphatase</fullName>
    </submittedName>
</protein>
<evidence type="ECO:0000256" key="1">
    <source>
        <dbReference type="ARBA" id="ARBA00022553"/>
    </source>
</evidence>
<keyword evidence="1" id="KW-0597">Phosphoprotein</keyword>
<keyword evidence="3" id="KW-0732">Signal</keyword>
<dbReference type="PRINTS" id="PR00113">
    <property type="entry name" value="ALKPHPHTASE"/>
</dbReference>
<keyword evidence="5" id="KW-1185">Reference proteome</keyword>
<proteinExistence type="inferred from homology"/>
<reference evidence="4 5" key="1">
    <citation type="submission" date="2021-01" db="EMBL/GenBank/DDBJ databases">
        <title>Whole genome shotgun sequence of Verrucosispora qiuiae NBRC 106684.</title>
        <authorList>
            <person name="Komaki H."/>
            <person name="Tamura T."/>
        </authorList>
    </citation>
    <scope>NUCLEOTIDE SEQUENCE [LARGE SCALE GENOMIC DNA]</scope>
    <source>
        <strain evidence="4 5">NBRC 106684</strain>
    </source>
</reference>
<name>A0ABQ4JJK2_9ACTN</name>
<comment type="similarity">
    <text evidence="2">Belongs to the alkaline phosphatase family.</text>
</comment>